<evidence type="ECO:0000313" key="4">
    <source>
        <dbReference type="Proteomes" id="UP000824469"/>
    </source>
</evidence>
<dbReference type="Gene3D" id="3.40.50.300">
    <property type="entry name" value="P-loop containing nucleotide triphosphate hydrolases"/>
    <property type="match status" value="1"/>
</dbReference>
<proteinExistence type="predicted"/>
<feature type="region of interest" description="Disordered" evidence="1">
    <location>
        <begin position="95"/>
        <end position="119"/>
    </location>
</feature>
<dbReference type="EMBL" id="JAHRHJ020000011">
    <property type="protein sequence ID" value="KAH9294767.1"/>
    <property type="molecule type" value="Genomic_DNA"/>
</dbReference>
<protein>
    <recommendedName>
        <fullName evidence="2">FHA domain-containing protein</fullName>
    </recommendedName>
</protein>
<sequence length="119" mass="13835">ESVTRRHEEIYYKDSLSRPYWLYDVTHRGESHRGGTVSYQNIHEAQFSLQLYEHLQRVTKLAGTKAYVGIITPYKLQLKCLHREFDVILKSDEGKLGRRKNHGDPRAGGNCGDKERTCQ</sequence>
<name>A0AA38C668_TAXCH</name>
<dbReference type="InterPro" id="IPR000253">
    <property type="entry name" value="FHA_dom"/>
</dbReference>
<feature type="non-terminal residue" evidence="3">
    <location>
        <position position="1"/>
    </location>
</feature>
<evidence type="ECO:0000256" key="1">
    <source>
        <dbReference type="SAM" id="MobiDB-lite"/>
    </source>
</evidence>
<evidence type="ECO:0000313" key="3">
    <source>
        <dbReference type="EMBL" id="KAH9294767.1"/>
    </source>
</evidence>
<accession>A0AA38C668</accession>
<dbReference type="Proteomes" id="UP000824469">
    <property type="component" value="Unassembled WGS sequence"/>
</dbReference>
<dbReference type="Pfam" id="PF13087">
    <property type="entry name" value="AAA_12"/>
    <property type="match status" value="1"/>
</dbReference>
<keyword evidence="4" id="KW-1185">Reference proteome</keyword>
<dbReference type="InterPro" id="IPR027417">
    <property type="entry name" value="P-loop_NTPase"/>
</dbReference>
<dbReference type="PROSITE" id="PS50006">
    <property type="entry name" value="FHA_DOMAIN"/>
    <property type="match status" value="1"/>
</dbReference>
<comment type="caution">
    <text evidence="3">The sequence shown here is derived from an EMBL/GenBank/DDBJ whole genome shotgun (WGS) entry which is preliminary data.</text>
</comment>
<feature type="domain" description="FHA" evidence="2">
    <location>
        <begin position="1"/>
        <end position="42"/>
    </location>
</feature>
<feature type="non-terminal residue" evidence="3">
    <location>
        <position position="119"/>
    </location>
</feature>
<evidence type="ECO:0000259" key="2">
    <source>
        <dbReference type="PROSITE" id="PS50006"/>
    </source>
</evidence>
<gene>
    <name evidence="3" type="ORF">KI387_038355</name>
</gene>
<dbReference type="AlphaFoldDB" id="A0AA38C668"/>
<reference evidence="3 4" key="1">
    <citation type="journal article" date="2021" name="Nat. Plants">
        <title>The Taxus genome provides insights into paclitaxel biosynthesis.</title>
        <authorList>
            <person name="Xiong X."/>
            <person name="Gou J."/>
            <person name="Liao Q."/>
            <person name="Li Y."/>
            <person name="Zhou Q."/>
            <person name="Bi G."/>
            <person name="Li C."/>
            <person name="Du R."/>
            <person name="Wang X."/>
            <person name="Sun T."/>
            <person name="Guo L."/>
            <person name="Liang H."/>
            <person name="Lu P."/>
            <person name="Wu Y."/>
            <person name="Zhang Z."/>
            <person name="Ro D.K."/>
            <person name="Shang Y."/>
            <person name="Huang S."/>
            <person name="Yan J."/>
        </authorList>
    </citation>
    <scope>NUCLEOTIDE SEQUENCE [LARGE SCALE GENOMIC DNA]</scope>
    <source>
        <strain evidence="3">Ta-2019</strain>
    </source>
</reference>
<organism evidence="3 4">
    <name type="scientific">Taxus chinensis</name>
    <name type="common">Chinese yew</name>
    <name type="synonym">Taxus wallichiana var. chinensis</name>
    <dbReference type="NCBI Taxonomy" id="29808"/>
    <lineage>
        <taxon>Eukaryota</taxon>
        <taxon>Viridiplantae</taxon>
        <taxon>Streptophyta</taxon>
        <taxon>Embryophyta</taxon>
        <taxon>Tracheophyta</taxon>
        <taxon>Spermatophyta</taxon>
        <taxon>Pinopsida</taxon>
        <taxon>Pinidae</taxon>
        <taxon>Conifers II</taxon>
        <taxon>Cupressales</taxon>
        <taxon>Taxaceae</taxon>
        <taxon>Taxus</taxon>
    </lineage>
</organism>
<dbReference type="InterPro" id="IPR041679">
    <property type="entry name" value="DNA2/NAM7-like_C"/>
</dbReference>